<dbReference type="InterPro" id="IPR052311">
    <property type="entry name" value="MMS22L-TONSL_complex_comp"/>
</dbReference>
<feature type="repeat" description="ANK" evidence="5">
    <location>
        <begin position="495"/>
        <end position="527"/>
    </location>
</feature>
<organism evidence="8">
    <name type="scientific">Diabrotica virgifera virgifera</name>
    <name type="common">western corn rootworm</name>
    <dbReference type="NCBI Taxonomy" id="50390"/>
    <lineage>
        <taxon>Eukaryota</taxon>
        <taxon>Metazoa</taxon>
        <taxon>Ecdysozoa</taxon>
        <taxon>Arthropoda</taxon>
        <taxon>Hexapoda</taxon>
        <taxon>Insecta</taxon>
        <taxon>Pterygota</taxon>
        <taxon>Neoptera</taxon>
        <taxon>Endopterygota</taxon>
        <taxon>Coleoptera</taxon>
        <taxon>Polyphaga</taxon>
        <taxon>Cucujiformia</taxon>
        <taxon>Chrysomeloidea</taxon>
        <taxon>Chrysomelidae</taxon>
        <taxon>Galerucinae</taxon>
        <taxon>Diabroticina</taxon>
        <taxon>Diabroticites</taxon>
        <taxon>Diabrotica</taxon>
    </lineage>
</organism>
<dbReference type="PROSITE" id="PS50297">
    <property type="entry name" value="ANK_REP_REGION"/>
    <property type="match status" value="3"/>
</dbReference>
<dbReference type="PANTHER" id="PTHR46358:SF1">
    <property type="entry name" value="TONSOKU-LIKE PROTEIN"/>
    <property type="match status" value="1"/>
</dbReference>
<evidence type="ECO:0000256" key="2">
    <source>
        <dbReference type="ARBA" id="ARBA00022614"/>
    </source>
</evidence>
<dbReference type="InterPro" id="IPR032675">
    <property type="entry name" value="LRR_dom_sf"/>
</dbReference>
<dbReference type="SUPFAM" id="SSF48452">
    <property type="entry name" value="TPR-like"/>
    <property type="match status" value="2"/>
</dbReference>
<sequence length="1275" mass="144498">MSLAVLTIKSQINPTQIRKLCYDAGTKIDIAVSEKNNAEIQRAYATIGHIYLTTYLETQADADQNLNAAYKYFMRSMKVCESLTAINKLEKADMQARLFSNLGLVKDSLGDYNKAIELFTTSINICKANDIYEQLSRGYMSLAALYDKKEETSKTMHHYNLAIEAAKKLKDNIDLMCTALHTKAEALIKLGDFHAAKKTLYKAYKLNSPNIEDRKMIEKYLRAVATMCYDEDKLVVETNDNRALKKLYESMGDCACVVKNYPKAIEYYKLMLNYAERSGVSGKELATCYNSLAQTYEDNKMFKEAVQYFEKEFEFRDNIKDALDAMSKIADNKESAEESMDDVVGVYDKAIKYCQEKDNLKEERRMIARCIKYLQRIGKTSEVCRYQQKLNALKVPDREDDSSSSECESHNSSIIDDKENCLNLDDITDSDDSTEEEKPINPSVVVVGKRRSKNFAIKKNAKGESQLHVACINGKIPVVKHLLEQGHPVNVRDNTGWLPIHEACNHGFYEIVKLLLDKGAAINDRGGVKCEGITPIFDAANNGHLNIVQLLLDRGASVTIKSDNGDTPLNVLKVWHQRYPFEGEDYVLYNTVVAKMTEALKKVGENVSENVVVHEPVSGESEEVVVSEKSEDSEIESDRDSDSSSSNIPLRPSSGPNLLNEYQEIMKNLGKKSSTSNTRDIRSNVRNKPALLREKDVSFDDWLEDDLQPGKATKKRKTSLTEAVVTSSTRKRSSDSPRRNTPKKRSSPSPTRRVFRPSNIQKNSAKRKIQTSLKDSASIAKKRSSPSPTRRVFRPSNIQKNSAKRKIQTSLKDSSNSKTINNVKHKPPQTLQRHRSLEHVKQSKTTTFERSKSSIEPSSTMSSPNKFSYTQIPIAQDNTPNILVANAISTGDLMVFVDVKVEDKVFRVPVLLAQVQTNTIGWLAEQAALKYARKECSKPELELETTTGALLSDEDPLSLLFPLGTTQAEPVVGKIVKLFETPLVGKYRDACSHMKEGINCSLLYTHFQLTTFNTSNSHRNLEARCHYEKCCLLVSHILADILLLIGIFQLVEILRHLKLEHLNIANVSFSSGIFQDLHNRNLRLNLQDVKYLNISDNQLSCRDVENIISWTVANNLVDLNLSRNTLKNTTLGHYNEDFDKDDKFNSLHSLNLSRCKLTDNDLYHVLRLCSNKSIVKLDVSYNIDLTAVTLRRILELPVLEEINLIGCDNILKYFSEFYEEVTESCRRKCLKLTVDFNMYSSEVDSLIENFKKLYTEPVIDKGERLLIIHSKEWEK</sequence>
<dbReference type="RefSeq" id="XP_028141253.1">
    <property type="nucleotide sequence ID" value="XM_028285452.1"/>
</dbReference>
<dbReference type="InterPro" id="IPR002110">
    <property type="entry name" value="Ankyrin_rpt"/>
</dbReference>
<evidence type="ECO:0000256" key="5">
    <source>
        <dbReference type="PROSITE-ProRule" id="PRU00023"/>
    </source>
</evidence>
<feature type="compositionally biased region" description="Basic residues" evidence="7">
    <location>
        <begin position="823"/>
        <end position="834"/>
    </location>
</feature>
<dbReference type="InterPro" id="IPR019734">
    <property type="entry name" value="TPR_rpt"/>
</dbReference>
<dbReference type="SMART" id="SM00248">
    <property type="entry name" value="ANK"/>
    <property type="match status" value="3"/>
</dbReference>
<evidence type="ECO:0000256" key="1">
    <source>
        <dbReference type="ARBA" id="ARBA00004123"/>
    </source>
</evidence>
<feature type="repeat" description="ANK" evidence="5">
    <location>
        <begin position="531"/>
        <end position="563"/>
    </location>
</feature>
<keyword evidence="5" id="KW-0040">ANK repeat</keyword>
<name>A0A6P7G8T4_DIAVI</name>
<dbReference type="GO" id="GO:0043596">
    <property type="term" value="C:nuclear replication fork"/>
    <property type="evidence" value="ECO:0007669"/>
    <property type="project" value="TreeGrafter"/>
</dbReference>
<dbReference type="Pfam" id="PF13181">
    <property type="entry name" value="TPR_8"/>
    <property type="match status" value="2"/>
</dbReference>
<evidence type="ECO:0000256" key="3">
    <source>
        <dbReference type="ARBA" id="ARBA00022737"/>
    </source>
</evidence>
<feature type="repeat" description="TPR" evidence="6">
    <location>
        <begin position="96"/>
        <end position="129"/>
    </location>
</feature>
<dbReference type="InParanoid" id="A0A6P7G8T4"/>
<comment type="subcellular location">
    <subcellularLocation>
        <location evidence="1">Nucleus</location>
    </subcellularLocation>
</comment>
<reference evidence="8" key="1">
    <citation type="submission" date="2025-08" db="UniProtKB">
        <authorList>
            <consortium name="RefSeq"/>
        </authorList>
    </citation>
    <scope>IDENTIFICATION</scope>
    <source>
        <tissue evidence="8">Whole insect</tissue>
    </source>
</reference>
<dbReference type="PROSITE" id="PS50005">
    <property type="entry name" value="TPR"/>
    <property type="match status" value="1"/>
</dbReference>
<dbReference type="FunCoup" id="A0A6P7G8T4">
    <property type="interactions" value="351"/>
</dbReference>
<feature type="repeat" description="ANK" evidence="5">
    <location>
        <begin position="462"/>
        <end position="494"/>
    </location>
</feature>
<dbReference type="PANTHER" id="PTHR46358">
    <property type="entry name" value="TONSOKU-LIKE PROTEIN"/>
    <property type="match status" value="1"/>
</dbReference>
<dbReference type="Pfam" id="PF12796">
    <property type="entry name" value="Ank_2"/>
    <property type="match status" value="1"/>
</dbReference>
<accession>A0A6P7G8T4</accession>
<feature type="region of interest" description="Disordered" evidence="7">
    <location>
        <begin position="710"/>
        <end position="864"/>
    </location>
</feature>
<feature type="compositionally biased region" description="Basic and acidic residues" evidence="7">
    <location>
        <begin position="626"/>
        <end position="642"/>
    </location>
</feature>
<proteinExistence type="predicted"/>
<evidence type="ECO:0000256" key="6">
    <source>
        <dbReference type="PROSITE-ProRule" id="PRU00339"/>
    </source>
</evidence>
<dbReference type="InterPro" id="IPR011990">
    <property type="entry name" value="TPR-like_helical_dom_sf"/>
</dbReference>
<gene>
    <name evidence="8" type="primary">LOC114335243</name>
</gene>
<protein>
    <submittedName>
        <fullName evidence="8">Tonsoku-like protein</fullName>
    </submittedName>
</protein>
<dbReference type="Pfam" id="PF00023">
    <property type="entry name" value="Ank"/>
    <property type="match status" value="1"/>
</dbReference>
<dbReference type="InterPro" id="IPR036770">
    <property type="entry name" value="Ankyrin_rpt-contain_sf"/>
</dbReference>
<dbReference type="SUPFAM" id="SSF52047">
    <property type="entry name" value="RNI-like"/>
    <property type="match status" value="1"/>
</dbReference>
<feature type="compositionally biased region" description="Low complexity" evidence="7">
    <location>
        <begin position="854"/>
        <end position="863"/>
    </location>
</feature>
<dbReference type="SUPFAM" id="SSF48403">
    <property type="entry name" value="Ankyrin repeat"/>
    <property type="match status" value="1"/>
</dbReference>
<keyword evidence="2" id="KW-0433">Leucine-rich repeat</keyword>
<feature type="compositionally biased region" description="Polar residues" evidence="7">
    <location>
        <begin position="808"/>
        <end position="822"/>
    </location>
</feature>
<dbReference type="Gene3D" id="1.25.40.20">
    <property type="entry name" value="Ankyrin repeat-containing domain"/>
    <property type="match status" value="1"/>
</dbReference>
<dbReference type="Gene3D" id="1.25.40.10">
    <property type="entry name" value="Tetratricopeptide repeat domain"/>
    <property type="match status" value="2"/>
</dbReference>
<evidence type="ECO:0000256" key="4">
    <source>
        <dbReference type="ARBA" id="ARBA00023242"/>
    </source>
</evidence>
<dbReference type="Pfam" id="PF13424">
    <property type="entry name" value="TPR_12"/>
    <property type="match status" value="1"/>
</dbReference>
<dbReference type="PROSITE" id="PS50088">
    <property type="entry name" value="ANK_REPEAT"/>
    <property type="match status" value="3"/>
</dbReference>
<evidence type="ECO:0000313" key="8">
    <source>
        <dbReference type="RefSeq" id="XP_028141253.1"/>
    </source>
</evidence>
<dbReference type="Gene3D" id="3.80.10.10">
    <property type="entry name" value="Ribonuclease Inhibitor"/>
    <property type="match status" value="1"/>
</dbReference>
<dbReference type="AlphaFoldDB" id="A0A6P7G8T4"/>
<feature type="compositionally biased region" description="Basic and acidic residues" evidence="7">
    <location>
        <begin position="835"/>
        <end position="853"/>
    </location>
</feature>
<feature type="region of interest" description="Disordered" evidence="7">
    <location>
        <begin position="613"/>
        <end position="658"/>
    </location>
</feature>
<dbReference type="GO" id="GO:0031297">
    <property type="term" value="P:replication fork processing"/>
    <property type="evidence" value="ECO:0007669"/>
    <property type="project" value="TreeGrafter"/>
</dbReference>
<keyword evidence="4" id="KW-0539">Nucleus</keyword>
<keyword evidence="6" id="KW-0802">TPR repeat</keyword>
<keyword evidence="3" id="KW-0677">Repeat</keyword>
<dbReference type="GO" id="GO:0000724">
    <property type="term" value="P:double-strand break repair via homologous recombination"/>
    <property type="evidence" value="ECO:0007669"/>
    <property type="project" value="TreeGrafter"/>
</dbReference>
<dbReference type="SMART" id="SM00028">
    <property type="entry name" value="TPR"/>
    <property type="match status" value="5"/>
</dbReference>
<evidence type="ECO:0000256" key="7">
    <source>
        <dbReference type="SAM" id="MobiDB-lite"/>
    </source>
</evidence>